<dbReference type="Pfam" id="PF05235">
    <property type="entry name" value="CHAD"/>
    <property type="match status" value="1"/>
</dbReference>
<feature type="domain" description="CHAD" evidence="1">
    <location>
        <begin position="2"/>
        <end position="279"/>
    </location>
</feature>
<keyword evidence="3" id="KW-1185">Reference proteome</keyword>
<dbReference type="RefSeq" id="WP_165105128.1">
    <property type="nucleotide sequence ID" value="NZ_JAAKYA010000004.1"/>
</dbReference>
<dbReference type="PROSITE" id="PS51708">
    <property type="entry name" value="CHAD"/>
    <property type="match status" value="1"/>
</dbReference>
<dbReference type="AlphaFoldDB" id="A0A6M1REA6"/>
<dbReference type="EMBL" id="JAAKYA010000004">
    <property type="protein sequence ID" value="NGO37906.1"/>
    <property type="molecule type" value="Genomic_DNA"/>
</dbReference>
<comment type="caution">
    <text evidence="2">The sequence shown here is derived from an EMBL/GenBank/DDBJ whole genome shotgun (WGS) entry which is preliminary data.</text>
</comment>
<dbReference type="PANTHER" id="PTHR39339">
    <property type="entry name" value="SLR1444 PROTEIN"/>
    <property type="match status" value="1"/>
</dbReference>
<dbReference type="Gene3D" id="1.40.20.10">
    <property type="entry name" value="CHAD domain"/>
    <property type="match status" value="1"/>
</dbReference>
<sequence length="289" mass="33235">MAASIHPTLAGHLAEAMRLLRRRLRRRLERIRRRPDPERVHQLRVEARRALALVDLVRGAGLTRGTRKLRRWLKGQLDAFDEVRDLHICGQRVRQWLGDEPESERLAGFWAEEERRLADEMVRGLDPAEVRRREKRLKKLQKRLKKAAAEGSEEPVSVAAVRVLEPLFVRVEQRARHVKTPAGIHRLRVAFKRYRYACETLASFLPGLSAPVLAGMRDFHGLMGELQDLQVLRAALRRDGPRLGIGRARLRALQGLLARREGALLGRCQVGARRLGRWRPSGLARRRAR</sequence>
<dbReference type="InterPro" id="IPR038186">
    <property type="entry name" value="CHAD_dom_sf"/>
</dbReference>
<gene>
    <name evidence="2" type="ORF">G4L39_00605</name>
</gene>
<dbReference type="Proteomes" id="UP000477311">
    <property type="component" value="Unassembled WGS sequence"/>
</dbReference>
<accession>A0A6M1REA6</accession>
<name>A0A6M1REA6_9BACT</name>
<dbReference type="PANTHER" id="PTHR39339:SF1">
    <property type="entry name" value="CHAD DOMAIN-CONTAINING PROTEIN"/>
    <property type="match status" value="1"/>
</dbReference>
<reference evidence="2 3" key="1">
    <citation type="submission" date="2020-02" db="EMBL/GenBank/DDBJ databases">
        <title>Draft genome sequence of Limisphaera ngatamarikiensis NGM72.4T, a thermophilic Verrucomicrobia grouped in subdivision 3.</title>
        <authorList>
            <person name="Carere C.R."/>
            <person name="Steen J."/>
            <person name="Hugenholtz P."/>
            <person name="Stott M.B."/>
        </authorList>
    </citation>
    <scope>NUCLEOTIDE SEQUENCE [LARGE SCALE GENOMIC DNA]</scope>
    <source>
        <strain evidence="2 3">NGM72.4</strain>
    </source>
</reference>
<evidence type="ECO:0000259" key="1">
    <source>
        <dbReference type="PROSITE" id="PS51708"/>
    </source>
</evidence>
<dbReference type="InterPro" id="IPR007899">
    <property type="entry name" value="CHAD_dom"/>
</dbReference>
<dbReference type="SMART" id="SM00880">
    <property type="entry name" value="CHAD"/>
    <property type="match status" value="1"/>
</dbReference>
<protein>
    <submittedName>
        <fullName evidence="2">CHAD domain-containing protein</fullName>
    </submittedName>
</protein>
<evidence type="ECO:0000313" key="3">
    <source>
        <dbReference type="Proteomes" id="UP000477311"/>
    </source>
</evidence>
<proteinExistence type="predicted"/>
<organism evidence="2 3">
    <name type="scientific">Limisphaera ngatamarikiensis</name>
    <dbReference type="NCBI Taxonomy" id="1324935"/>
    <lineage>
        <taxon>Bacteria</taxon>
        <taxon>Pseudomonadati</taxon>
        <taxon>Verrucomicrobiota</taxon>
        <taxon>Verrucomicrobiia</taxon>
        <taxon>Limisphaerales</taxon>
        <taxon>Limisphaeraceae</taxon>
        <taxon>Limisphaera</taxon>
    </lineage>
</organism>
<evidence type="ECO:0000313" key="2">
    <source>
        <dbReference type="EMBL" id="NGO37906.1"/>
    </source>
</evidence>